<reference evidence="2 3" key="1">
    <citation type="journal article" date="2018" name="Nat. Ecol. Evol.">
        <title>Pezizomycetes genomes reveal the molecular basis of ectomycorrhizal truffle lifestyle.</title>
        <authorList>
            <person name="Murat C."/>
            <person name="Payen T."/>
            <person name="Noel B."/>
            <person name="Kuo A."/>
            <person name="Morin E."/>
            <person name="Chen J."/>
            <person name="Kohler A."/>
            <person name="Krizsan K."/>
            <person name="Balestrini R."/>
            <person name="Da Silva C."/>
            <person name="Montanini B."/>
            <person name="Hainaut M."/>
            <person name="Levati E."/>
            <person name="Barry K.W."/>
            <person name="Belfiori B."/>
            <person name="Cichocki N."/>
            <person name="Clum A."/>
            <person name="Dockter R.B."/>
            <person name="Fauchery L."/>
            <person name="Guy J."/>
            <person name="Iotti M."/>
            <person name="Le Tacon F."/>
            <person name="Lindquist E.A."/>
            <person name="Lipzen A."/>
            <person name="Malagnac F."/>
            <person name="Mello A."/>
            <person name="Molinier V."/>
            <person name="Miyauchi S."/>
            <person name="Poulain J."/>
            <person name="Riccioni C."/>
            <person name="Rubini A."/>
            <person name="Sitrit Y."/>
            <person name="Splivallo R."/>
            <person name="Traeger S."/>
            <person name="Wang M."/>
            <person name="Zifcakova L."/>
            <person name="Wipf D."/>
            <person name="Zambonelli A."/>
            <person name="Paolocci F."/>
            <person name="Nowrousian M."/>
            <person name="Ottonello S."/>
            <person name="Baldrian P."/>
            <person name="Spatafora J.W."/>
            <person name="Henrissat B."/>
            <person name="Nagy L.G."/>
            <person name="Aury J.M."/>
            <person name="Wincker P."/>
            <person name="Grigoriev I.V."/>
            <person name="Bonfante P."/>
            <person name="Martin F.M."/>
        </authorList>
    </citation>
    <scope>NUCLEOTIDE SEQUENCE [LARGE SCALE GENOMIC DNA]</scope>
    <source>
        <strain evidence="2 3">RN42</strain>
    </source>
</reference>
<protein>
    <submittedName>
        <fullName evidence="2">Uncharacterized protein</fullName>
    </submittedName>
</protein>
<feature type="region of interest" description="Disordered" evidence="1">
    <location>
        <begin position="408"/>
        <end position="433"/>
    </location>
</feature>
<feature type="region of interest" description="Disordered" evidence="1">
    <location>
        <begin position="339"/>
        <end position="358"/>
    </location>
</feature>
<evidence type="ECO:0000313" key="2">
    <source>
        <dbReference type="EMBL" id="RPA71838.1"/>
    </source>
</evidence>
<dbReference type="AlphaFoldDB" id="A0A3N4HG61"/>
<sequence length="553" mass="59583">MLPFPEEELYEMPSQLNRSDSSPPTQAGATTTDTGAVGDSVPSVTVVGLEEARGNGHNYTVTGREQTTDRPPVALGNIADSTNLPAYAGPDDHPIPQAVGCGQDGFDYGATQTIQVDANIRSNDGGYINDTGSSSPGPVSPGASNGGDDHDIGNTTEYLNPSAELAIVLSQYNHDADQIAELLCTECGIHRSLHAGTIRAIHVGSDNSPAMYDQSYPKLNEKVIFMPGIASNGTLGMVIVPFDLSPVVGRHGNMVVAPYGWARIGVDNHSIRDLILVGHTVTGRITWVSDCFYWKRLFCNYHFEVEWEVSEPINSRTITVLGLARISEYLDSWVNNHSYDSEDSDDSIHSSEKEYETSPLVEVRPPGLIISTPRHARQHLPETSPASRFLTDIGLTFSSAIGTIHSEMPDIGEADGRETIPSSPPKPLGRRLFVDNPNVSTYQRDEESQPEVPDSQPPVLGNIDQNIQATLAIAPPSIFSSPAIGTNLKRKFGGAAANGMNVGQQGMPDESNSPAHSVPSAFANASVSAQFLEDGDLEIRFNRELVAKRRKEN</sequence>
<evidence type="ECO:0000256" key="1">
    <source>
        <dbReference type="SAM" id="MobiDB-lite"/>
    </source>
</evidence>
<feature type="compositionally biased region" description="Low complexity" evidence="1">
    <location>
        <begin position="25"/>
        <end position="38"/>
    </location>
</feature>
<feature type="compositionally biased region" description="Polar residues" evidence="1">
    <location>
        <begin position="14"/>
        <end position="24"/>
    </location>
</feature>
<feature type="region of interest" description="Disordered" evidence="1">
    <location>
        <begin position="1"/>
        <end position="72"/>
    </location>
</feature>
<feature type="compositionally biased region" description="Acidic residues" evidence="1">
    <location>
        <begin position="1"/>
        <end position="10"/>
    </location>
</feature>
<dbReference type="Proteomes" id="UP000275078">
    <property type="component" value="Unassembled WGS sequence"/>
</dbReference>
<evidence type="ECO:0000313" key="3">
    <source>
        <dbReference type="Proteomes" id="UP000275078"/>
    </source>
</evidence>
<name>A0A3N4HG61_ASCIM</name>
<keyword evidence="3" id="KW-1185">Reference proteome</keyword>
<feature type="region of interest" description="Disordered" evidence="1">
    <location>
        <begin position="121"/>
        <end position="156"/>
    </location>
</feature>
<dbReference type="EMBL" id="ML119896">
    <property type="protein sequence ID" value="RPA71838.1"/>
    <property type="molecule type" value="Genomic_DNA"/>
</dbReference>
<accession>A0A3N4HG61</accession>
<proteinExistence type="predicted"/>
<feature type="region of interest" description="Disordered" evidence="1">
    <location>
        <begin position="441"/>
        <end position="460"/>
    </location>
</feature>
<gene>
    <name evidence="2" type="ORF">BJ508DRAFT_315260</name>
</gene>
<organism evidence="2 3">
    <name type="scientific">Ascobolus immersus RN42</name>
    <dbReference type="NCBI Taxonomy" id="1160509"/>
    <lineage>
        <taxon>Eukaryota</taxon>
        <taxon>Fungi</taxon>
        <taxon>Dikarya</taxon>
        <taxon>Ascomycota</taxon>
        <taxon>Pezizomycotina</taxon>
        <taxon>Pezizomycetes</taxon>
        <taxon>Pezizales</taxon>
        <taxon>Ascobolaceae</taxon>
        <taxon>Ascobolus</taxon>
    </lineage>
</organism>
<feature type="compositionally biased region" description="Low complexity" evidence="1">
    <location>
        <begin position="132"/>
        <end position="143"/>
    </location>
</feature>
<feature type="compositionally biased region" description="Basic and acidic residues" evidence="1">
    <location>
        <begin position="346"/>
        <end position="356"/>
    </location>
</feature>